<organism evidence="4 5">
    <name type="scientific">Saponaria officinalis</name>
    <name type="common">Common soapwort</name>
    <name type="synonym">Lychnis saponaria</name>
    <dbReference type="NCBI Taxonomy" id="3572"/>
    <lineage>
        <taxon>Eukaryota</taxon>
        <taxon>Viridiplantae</taxon>
        <taxon>Streptophyta</taxon>
        <taxon>Embryophyta</taxon>
        <taxon>Tracheophyta</taxon>
        <taxon>Spermatophyta</taxon>
        <taxon>Magnoliopsida</taxon>
        <taxon>eudicotyledons</taxon>
        <taxon>Gunneridae</taxon>
        <taxon>Pentapetalae</taxon>
        <taxon>Caryophyllales</taxon>
        <taxon>Caryophyllaceae</taxon>
        <taxon>Caryophylleae</taxon>
        <taxon>Saponaria</taxon>
    </lineage>
</organism>
<reference evidence="4" key="1">
    <citation type="submission" date="2024-03" db="EMBL/GenBank/DDBJ databases">
        <title>WGS assembly of Saponaria officinalis var. Norfolk2.</title>
        <authorList>
            <person name="Jenkins J."/>
            <person name="Shu S."/>
            <person name="Grimwood J."/>
            <person name="Barry K."/>
            <person name="Goodstein D."/>
            <person name="Schmutz J."/>
            <person name="Leebens-Mack J."/>
            <person name="Osbourn A."/>
        </authorList>
    </citation>
    <scope>NUCLEOTIDE SEQUENCE [LARGE SCALE GENOMIC DNA]</scope>
    <source>
        <strain evidence="4">JIC</strain>
    </source>
</reference>
<dbReference type="InterPro" id="IPR036404">
    <property type="entry name" value="Jacalin-like_lectin_dom_sf"/>
</dbReference>
<accession>A0AAW1K3S7</accession>
<dbReference type="EMBL" id="JBDFQZ010000006">
    <property type="protein sequence ID" value="KAK9713364.1"/>
    <property type="molecule type" value="Genomic_DNA"/>
</dbReference>
<keyword evidence="5" id="KW-1185">Reference proteome</keyword>
<keyword evidence="2" id="KW-0430">Lectin</keyword>
<name>A0AAW1K3S7_SAPOF</name>
<dbReference type="PANTHER" id="PTHR46506">
    <property type="entry name" value="OS05G0143600 PROTEIN"/>
    <property type="match status" value="1"/>
</dbReference>
<dbReference type="SUPFAM" id="SSF51101">
    <property type="entry name" value="Mannose-binding lectins"/>
    <property type="match status" value="1"/>
</dbReference>
<dbReference type="InterPro" id="IPR001229">
    <property type="entry name" value="Jacalin-like_lectin_dom"/>
</dbReference>
<evidence type="ECO:0000256" key="2">
    <source>
        <dbReference type="ARBA" id="ARBA00022734"/>
    </source>
</evidence>
<evidence type="ECO:0000313" key="5">
    <source>
        <dbReference type="Proteomes" id="UP001443914"/>
    </source>
</evidence>
<sequence>MQGVQGDKMEQNNVVFTNNTTKVLYPREQHFWSGKPVSAPGRIPPSSTALGKQVATAEGALKFATVYVDSEQTLPTTRKFITAFDITALKEYGPYGSVSPKNYSITFGPHETVKEVIVRHGFIVDAIGFVVTDNTSGETYTKLFGGNLGSQTKIPLQKGEYITQISGTHGKYADSSSDSIVATLFIRTNLKQYGPFGRGTLVQNPTNFTSPTGPVVGFFGSHNNFLQSVGIYHGTSAASKAYAESGPIGPIDWNVVEVKLGLSKPSVVYVDNILGSKVEATVHESGDSTVAISDK</sequence>
<feature type="domain" description="Jacalin-type lectin" evidence="3">
    <location>
        <begin position="89"/>
        <end position="235"/>
    </location>
</feature>
<comment type="similarity">
    <text evidence="1">Belongs to the jacalin lectin family.</text>
</comment>
<proteinExistence type="inferred from homology"/>
<evidence type="ECO:0000259" key="3">
    <source>
        <dbReference type="PROSITE" id="PS51752"/>
    </source>
</evidence>
<dbReference type="AlphaFoldDB" id="A0AAW1K3S7"/>
<dbReference type="Pfam" id="PF01419">
    <property type="entry name" value="Jacalin"/>
    <property type="match status" value="1"/>
</dbReference>
<dbReference type="SMART" id="SM00915">
    <property type="entry name" value="Jacalin"/>
    <property type="match status" value="1"/>
</dbReference>
<comment type="caution">
    <text evidence="4">The sequence shown here is derived from an EMBL/GenBank/DDBJ whole genome shotgun (WGS) entry which is preliminary data.</text>
</comment>
<dbReference type="Gene3D" id="2.100.10.30">
    <property type="entry name" value="Jacalin-like lectin domain"/>
    <property type="match status" value="1"/>
</dbReference>
<dbReference type="GO" id="GO:0030246">
    <property type="term" value="F:carbohydrate binding"/>
    <property type="evidence" value="ECO:0007669"/>
    <property type="project" value="UniProtKB-KW"/>
</dbReference>
<dbReference type="PROSITE" id="PS51752">
    <property type="entry name" value="JACALIN_LECTIN"/>
    <property type="match status" value="1"/>
</dbReference>
<protein>
    <recommendedName>
        <fullName evidence="3">Jacalin-type lectin domain-containing protein</fullName>
    </recommendedName>
</protein>
<gene>
    <name evidence="4" type="ORF">RND81_06G022800</name>
</gene>
<evidence type="ECO:0000256" key="1">
    <source>
        <dbReference type="ARBA" id="ARBA00006568"/>
    </source>
</evidence>
<dbReference type="Proteomes" id="UP001443914">
    <property type="component" value="Unassembled WGS sequence"/>
</dbReference>
<evidence type="ECO:0000313" key="4">
    <source>
        <dbReference type="EMBL" id="KAK9713364.1"/>
    </source>
</evidence>